<evidence type="ECO:0000313" key="7">
    <source>
        <dbReference type="Proteomes" id="UP000078358"/>
    </source>
</evidence>
<comment type="similarity">
    <text evidence="1">Belongs to the LysR transcriptional regulatory family.</text>
</comment>
<dbReference type="Proteomes" id="UP000078358">
    <property type="component" value="Unassembled WGS sequence"/>
</dbReference>
<reference evidence="6 7" key="1">
    <citation type="submission" date="2014-01" db="EMBL/GenBank/DDBJ databases">
        <authorList>
            <person name="Zuccon D."/>
        </authorList>
    </citation>
    <scope>NUCLEOTIDE SEQUENCE [LARGE SCALE GENOMIC DNA]</scope>
    <source>
        <strain evidence="6 7">Y31</strain>
    </source>
</reference>
<name>A0A179CWK3_BIBTR</name>
<feature type="domain" description="HTH lysR-type" evidence="5">
    <location>
        <begin position="1"/>
        <end position="61"/>
    </location>
</feature>
<protein>
    <submittedName>
        <fullName evidence="6">LysR family transcriptional regulator</fullName>
    </submittedName>
</protein>
<sequence length="300" mass="34214">MNSSIYGYLTVFHTIAEQGSIAAASRKLEIAPPSVSQSLKLLERHIGLPLFHRTTRKMELTEAGQRLLDSTKHLVQSLEYAIESVQDLGEMPTGTVRITLSRFAYQLILKPHFAEFCRRYPHIQLEISIYDGTVDILQQGFDLGIRFGDKVEPNMVARKLLDPFAEGLYVSPMYADQHGIPQTPQALTTHYLIGYRFITANRILPLILQQNGQDLTVEMESRVVVNDIDVMIDGIRSGLGIGRIFTPIYQQLPDREQLIPILQDYWKVYPAVYLYYPQHSQKAKRIQVLIAFLIQQLNGK</sequence>
<dbReference type="EMBL" id="JACI01000002">
    <property type="protein sequence ID" value="OAQ13898.1"/>
    <property type="molecule type" value="Genomic_DNA"/>
</dbReference>
<dbReference type="RefSeq" id="WP_064318471.1">
    <property type="nucleotide sequence ID" value="NZ_JACI01000002.1"/>
</dbReference>
<keyword evidence="4" id="KW-0804">Transcription</keyword>
<dbReference type="SUPFAM" id="SSF46785">
    <property type="entry name" value="Winged helix' DNA-binding domain"/>
    <property type="match status" value="1"/>
</dbReference>
<dbReference type="InterPro" id="IPR036390">
    <property type="entry name" value="WH_DNA-bd_sf"/>
</dbReference>
<evidence type="ECO:0000256" key="2">
    <source>
        <dbReference type="ARBA" id="ARBA00023015"/>
    </source>
</evidence>
<evidence type="ECO:0000256" key="4">
    <source>
        <dbReference type="ARBA" id="ARBA00023163"/>
    </source>
</evidence>
<dbReference type="AlphaFoldDB" id="A0A179CWK3"/>
<evidence type="ECO:0000256" key="1">
    <source>
        <dbReference type="ARBA" id="ARBA00009437"/>
    </source>
</evidence>
<dbReference type="PANTHER" id="PTHR30537:SF5">
    <property type="entry name" value="HTH-TYPE TRANSCRIPTIONAL ACTIVATOR TTDR-RELATED"/>
    <property type="match status" value="1"/>
</dbReference>
<dbReference type="PANTHER" id="PTHR30537">
    <property type="entry name" value="HTH-TYPE TRANSCRIPTIONAL REGULATOR"/>
    <property type="match status" value="1"/>
</dbReference>
<gene>
    <name evidence="6" type="ORF">F480_05675</name>
</gene>
<organism evidence="6 7">
    <name type="scientific">Bibersteinia trehalosi Y31</name>
    <dbReference type="NCBI Taxonomy" id="1261658"/>
    <lineage>
        <taxon>Bacteria</taxon>
        <taxon>Pseudomonadati</taxon>
        <taxon>Pseudomonadota</taxon>
        <taxon>Gammaproteobacteria</taxon>
        <taxon>Pasteurellales</taxon>
        <taxon>Pasteurellaceae</taxon>
        <taxon>Bibersteinia</taxon>
    </lineage>
</organism>
<dbReference type="FunFam" id="1.10.10.10:FF:000001">
    <property type="entry name" value="LysR family transcriptional regulator"/>
    <property type="match status" value="1"/>
</dbReference>
<dbReference type="PROSITE" id="PS50931">
    <property type="entry name" value="HTH_LYSR"/>
    <property type="match status" value="1"/>
</dbReference>
<comment type="caution">
    <text evidence="6">The sequence shown here is derived from an EMBL/GenBank/DDBJ whole genome shotgun (WGS) entry which is preliminary data.</text>
</comment>
<dbReference type="InterPro" id="IPR005119">
    <property type="entry name" value="LysR_subst-bd"/>
</dbReference>
<dbReference type="GO" id="GO:0003677">
    <property type="term" value="F:DNA binding"/>
    <property type="evidence" value="ECO:0007669"/>
    <property type="project" value="UniProtKB-KW"/>
</dbReference>
<dbReference type="InterPro" id="IPR000847">
    <property type="entry name" value="LysR_HTH_N"/>
</dbReference>
<evidence type="ECO:0000313" key="6">
    <source>
        <dbReference type="EMBL" id="OAQ13898.1"/>
    </source>
</evidence>
<dbReference type="SUPFAM" id="SSF53850">
    <property type="entry name" value="Periplasmic binding protein-like II"/>
    <property type="match status" value="1"/>
</dbReference>
<dbReference type="Pfam" id="PF03466">
    <property type="entry name" value="LysR_substrate"/>
    <property type="match status" value="1"/>
</dbReference>
<dbReference type="Gene3D" id="3.40.190.290">
    <property type="match status" value="1"/>
</dbReference>
<keyword evidence="2" id="KW-0805">Transcription regulation</keyword>
<accession>A0A179CWK3</accession>
<dbReference type="InterPro" id="IPR058163">
    <property type="entry name" value="LysR-type_TF_proteobact-type"/>
</dbReference>
<proteinExistence type="inferred from homology"/>
<dbReference type="PATRIC" id="fig|1261658.3.peg.1119"/>
<dbReference type="Gene3D" id="1.10.10.10">
    <property type="entry name" value="Winged helix-like DNA-binding domain superfamily/Winged helix DNA-binding domain"/>
    <property type="match status" value="1"/>
</dbReference>
<evidence type="ECO:0000256" key="3">
    <source>
        <dbReference type="ARBA" id="ARBA00023125"/>
    </source>
</evidence>
<dbReference type="Pfam" id="PF00126">
    <property type="entry name" value="HTH_1"/>
    <property type="match status" value="1"/>
</dbReference>
<dbReference type="InterPro" id="IPR036388">
    <property type="entry name" value="WH-like_DNA-bd_sf"/>
</dbReference>
<dbReference type="GO" id="GO:0003700">
    <property type="term" value="F:DNA-binding transcription factor activity"/>
    <property type="evidence" value="ECO:0007669"/>
    <property type="project" value="InterPro"/>
</dbReference>
<evidence type="ECO:0000259" key="5">
    <source>
        <dbReference type="PROSITE" id="PS50931"/>
    </source>
</evidence>
<keyword evidence="3" id="KW-0238">DNA-binding</keyword>